<keyword evidence="3" id="KW-1185">Reference proteome</keyword>
<protein>
    <submittedName>
        <fullName evidence="2">Uncharacterized protein</fullName>
    </submittedName>
</protein>
<proteinExistence type="predicted"/>
<evidence type="ECO:0000256" key="1">
    <source>
        <dbReference type="SAM" id="MobiDB-lite"/>
    </source>
</evidence>
<accession>A0A1J0MCR5</accession>
<feature type="region of interest" description="Disordered" evidence="1">
    <location>
        <begin position="140"/>
        <end position="159"/>
    </location>
</feature>
<reference evidence="2 3" key="1">
    <citation type="submission" date="2016-11" db="EMBL/GenBank/DDBJ databases">
        <authorList>
            <person name="Donegan-Quick R."/>
            <person name="Bryant T.D."/>
            <person name="Hughes K.A."/>
            <person name="Quiroz D.E."/>
            <person name="Nayek S."/>
            <person name="Syed N."/>
            <person name="Wagner P.E."/>
            <person name="Kim T."/>
            <person name="Visi D.K."/>
            <person name="Allen M.S."/>
            <person name="Hughes L.E."/>
            <person name="Garlena R.A."/>
            <person name="Russell D.A."/>
            <person name="Pope W.H."/>
            <person name="Jacobs-Sera D."/>
            <person name="Hendrix R.W."/>
            <person name="Hatfull G.F."/>
        </authorList>
    </citation>
    <scope>NUCLEOTIDE SEQUENCE [LARGE SCALE GENOMIC DNA]</scope>
</reference>
<evidence type="ECO:0000313" key="3">
    <source>
        <dbReference type="Proteomes" id="UP000222578"/>
    </source>
</evidence>
<gene>
    <name evidence="2" type="ORF">SEA_RALEIGH_41</name>
</gene>
<dbReference type="Proteomes" id="UP000222578">
    <property type="component" value="Segment"/>
</dbReference>
<evidence type="ECO:0000313" key="2">
    <source>
        <dbReference type="EMBL" id="APD18789.1"/>
    </source>
</evidence>
<feature type="region of interest" description="Disordered" evidence="1">
    <location>
        <begin position="105"/>
        <end position="126"/>
    </location>
</feature>
<name>A0A1J0MCR5_9CAUD</name>
<feature type="region of interest" description="Disordered" evidence="1">
    <location>
        <begin position="1"/>
        <end position="53"/>
    </location>
</feature>
<dbReference type="EMBL" id="KY092484">
    <property type="protein sequence ID" value="APD18789.1"/>
    <property type="molecule type" value="Genomic_DNA"/>
</dbReference>
<feature type="compositionally biased region" description="Basic and acidic residues" evidence="1">
    <location>
        <begin position="35"/>
        <end position="51"/>
    </location>
</feature>
<feature type="compositionally biased region" description="Basic residues" evidence="1">
    <location>
        <begin position="1"/>
        <end position="17"/>
    </location>
</feature>
<organism evidence="2 3">
    <name type="scientific">Streptomyces phage Raleigh</name>
    <dbReference type="NCBI Taxonomy" id="1920312"/>
    <lineage>
        <taxon>Viruses</taxon>
        <taxon>Duplodnaviria</taxon>
        <taxon>Heunggongvirae</taxon>
        <taxon>Uroviricota</taxon>
        <taxon>Caudoviricetes</taxon>
        <taxon>Raleighvirus</taxon>
        <taxon>Raleighvirus raleigh</taxon>
    </lineage>
</organism>
<sequence length="159" mass="17891">MNRNKKHPERAAHRRRAKATDRTKNTNGYRITGSWDDRPDRPAVKPTSDRKAARRIARSMADQGAYVIVEEHHGYGRWSTWFEVDGPAQLAAALAAEAEARARAEAQRRAAEQAADARRAAAEKSERDLDALARMMVRPPVAREQCGRRDARHVTGAQR</sequence>